<organism evidence="2 3">
    <name type="scientific">Pseudomonas alkylphenolica</name>
    <dbReference type="NCBI Taxonomy" id="237609"/>
    <lineage>
        <taxon>Bacteria</taxon>
        <taxon>Pseudomonadati</taxon>
        <taxon>Pseudomonadota</taxon>
        <taxon>Gammaproteobacteria</taxon>
        <taxon>Pseudomonadales</taxon>
        <taxon>Pseudomonadaceae</taxon>
        <taxon>Pseudomonas</taxon>
    </lineage>
</organism>
<name>A0A6I6GTH8_9PSED</name>
<evidence type="ECO:0008006" key="4">
    <source>
        <dbReference type="Google" id="ProtNLM"/>
    </source>
</evidence>
<reference evidence="2" key="1">
    <citation type="submission" date="2019-12" db="EMBL/GenBank/DDBJ databases">
        <title>Hybrid Genome Assemblies of two High G+C Isolates from Undergraduate Microbiology Courses.</title>
        <authorList>
            <person name="Ne Ville C.J."/>
            <person name="Enright D."/>
            <person name="Hernandez I."/>
            <person name="Dodsworth J."/>
            <person name="Orwin P.M."/>
        </authorList>
    </citation>
    <scope>NUCLEOTIDE SEQUENCE [LARGE SCALE GENOMIC DNA]</scope>
    <source>
        <strain evidence="2">Neo</strain>
    </source>
</reference>
<evidence type="ECO:0000313" key="2">
    <source>
        <dbReference type="EMBL" id="QGW77780.1"/>
    </source>
</evidence>
<dbReference type="Pfam" id="PF16872">
    <property type="entry name" value="putAbiC"/>
    <property type="match status" value="1"/>
</dbReference>
<dbReference type="EMBL" id="CP046621">
    <property type="protein sequence ID" value="QGW77780.1"/>
    <property type="molecule type" value="Genomic_DNA"/>
</dbReference>
<evidence type="ECO:0000256" key="1">
    <source>
        <dbReference type="SAM" id="Phobius"/>
    </source>
</evidence>
<feature type="transmembrane region" description="Helical" evidence="1">
    <location>
        <begin position="116"/>
        <end position="140"/>
    </location>
</feature>
<proteinExistence type="predicted"/>
<sequence length="408" mass="45114">MRVIRAGGVLLPVFVGPAHWLSLVLGGWCGVYHRVPFVQQAVSLKPLCKHIRGWLSRHADHLCGVAGSVFCGHGIISVGRGGMVCHHFAKRNKRSFGVARDIERNVKGSNGIGRTISFIVLLAIVAVCAVCGVIGVHYFAGIDIPIVSLVNEGSAQYWGQLGDFFGGVLNPLLSFLALVAVATSLRVQALELNAARQEAAAAQDMLANQTKVLERQQAVLERQNFESNFYGLLQVHDRNLQGVRLHFGSEPDVGRLAFGALANRFNVDRVDFTYLNEELSRQAVKDHVKKFYSQSYLELGHYFRTLYEIFNYIESYGNENFAYFNPQGFSAPIDAEKQALRWRYGGLVASLLSSAELECMFLYCMAIEGIGLKAYVEKYGLFRNLPPRTNYANPALSSAYSSSAYSVL</sequence>
<keyword evidence="1" id="KW-0472">Membrane</keyword>
<protein>
    <recommendedName>
        <fullName evidence="4">Phage abortive infection protein</fullName>
    </recommendedName>
</protein>
<dbReference type="AlphaFoldDB" id="A0A6I6GTH8"/>
<feature type="transmembrane region" description="Helical" evidence="1">
    <location>
        <begin position="164"/>
        <end position="187"/>
    </location>
</feature>
<evidence type="ECO:0000313" key="3">
    <source>
        <dbReference type="Proteomes" id="UP000426235"/>
    </source>
</evidence>
<keyword evidence="1" id="KW-0812">Transmembrane</keyword>
<gene>
    <name evidence="2" type="ORF">GPJ81_14170</name>
</gene>
<keyword evidence="1" id="KW-1133">Transmembrane helix</keyword>
<accession>A0A6I6GTH8</accession>
<dbReference type="Proteomes" id="UP000426235">
    <property type="component" value="Chromosome"/>
</dbReference>
<keyword evidence="3" id="KW-1185">Reference proteome</keyword>
<dbReference type="InterPro" id="IPR031709">
    <property type="entry name" value="PutAbiC"/>
</dbReference>